<keyword evidence="4" id="KW-0449">Lipoprotein</keyword>
<evidence type="ECO:0000256" key="8">
    <source>
        <dbReference type="ARBA" id="ARBA00023180"/>
    </source>
</evidence>
<comment type="caution">
    <text evidence="12">The sequence shown here is derived from an EMBL/GenBank/DDBJ whole genome shotgun (WGS) entry which is preliminary data.</text>
</comment>
<evidence type="ECO:0000256" key="6">
    <source>
        <dbReference type="ARBA" id="ARBA00022974"/>
    </source>
</evidence>
<name>S8DUX0_9LAMI</name>
<comment type="subcellular location">
    <subcellularLocation>
        <location evidence="1">Cell membrane</location>
        <topology evidence="1">Lipid-anchor</topology>
        <topology evidence="1">GPI-anchor</topology>
    </subcellularLocation>
</comment>
<evidence type="ECO:0000259" key="11">
    <source>
        <dbReference type="PROSITE" id="PS50213"/>
    </source>
</evidence>
<gene>
    <name evidence="12" type="ORF">M569_11081</name>
</gene>
<reference evidence="12 13" key="1">
    <citation type="journal article" date="2013" name="BMC Genomics">
        <title>The miniature genome of a carnivorous plant Genlisea aurea contains a low number of genes and short non-coding sequences.</title>
        <authorList>
            <person name="Leushkin E.V."/>
            <person name="Sutormin R.A."/>
            <person name="Nabieva E.R."/>
            <person name="Penin A.A."/>
            <person name="Kondrashov A.S."/>
            <person name="Logacheva M.D."/>
        </authorList>
    </citation>
    <scope>NUCLEOTIDE SEQUENCE [LARGE SCALE GENOMIC DNA]</scope>
</reference>
<comment type="similarity">
    <text evidence="2">Belongs to the fasciclin-like AGP family.</text>
</comment>
<keyword evidence="6" id="KW-0654">Proteoglycan</keyword>
<comment type="function">
    <text evidence="9">May be a cell surface adhesion protein.</text>
</comment>
<evidence type="ECO:0000313" key="13">
    <source>
        <dbReference type="Proteomes" id="UP000015453"/>
    </source>
</evidence>
<keyword evidence="7" id="KW-0472">Membrane</keyword>
<evidence type="ECO:0000256" key="2">
    <source>
        <dbReference type="ARBA" id="ARBA00007843"/>
    </source>
</evidence>
<dbReference type="EMBL" id="AUSU01005311">
    <property type="protein sequence ID" value="EPS63702.1"/>
    <property type="molecule type" value="Genomic_DNA"/>
</dbReference>
<feature type="signal peptide" evidence="10">
    <location>
        <begin position="1"/>
        <end position="18"/>
    </location>
</feature>
<accession>S8DUX0</accession>
<dbReference type="InterPro" id="IPR000782">
    <property type="entry name" value="FAS1_domain"/>
</dbReference>
<evidence type="ECO:0000256" key="4">
    <source>
        <dbReference type="ARBA" id="ARBA00022622"/>
    </source>
</evidence>
<organism evidence="12 13">
    <name type="scientific">Genlisea aurea</name>
    <dbReference type="NCBI Taxonomy" id="192259"/>
    <lineage>
        <taxon>Eukaryota</taxon>
        <taxon>Viridiplantae</taxon>
        <taxon>Streptophyta</taxon>
        <taxon>Embryophyta</taxon>
        <taxon>Tracheophyta</taxon>
        <taxon>Spermatophyta</taxon>
        <taxon>Magnoliopsida</taxon>
        <taxon>eudicotyledons</taxon>
        <taxon>Gunneridae</taxon>
        <taxon>Pentapetalae</taxon>
        <taxon>asterids</taxon>
        <taxon>lamiids</taxon>
        <taxon>Lamiales</taxon>
        <taxon>Lentibulariaceae</taxon>
        <taxon>Genlisea</taxon>
    </lineage>
</organism>
<dbReference type="GO" id="GO:0005886">
    <property type="term" value="C:plasma membrane"/>
    <property type="evidence" value="ECO:0007669"/>
    <property type="project" value="UniProtKB-SubCell"/>
</dbReference>
<evidence type="ECO:0000256" key="1">
    <source>
        <dbReference type="ARBA" id="ARBA00004609"/>
    </source>
</evidence>
<dbReference type="Pfam" id="PF02469">
    <property type="entry name" value="Fasciclin"/>
    <property type="match status" value="1"/>
</dbReference>
<evidence type="ECO:0000256" key="3">
    <source>
        <dbReference type="ARBA" id="ARBA00022475"/>
    </source>
</evidence>
<dbReference type="PANTHER" id="PTHR32077:SF54">
    <property type="entry name" value="FASCICLIN-LIKE ARABINOGALACTAN PROTEIN 13-RELATED"/>
    <property type="match status" value="1"/>
</dbReference>
<dbReference type="GO" id="GO:0098552">
    <property type="term" value="C:side of membrane"/>
    <property type="evidence" value="ECO:0007669"/>
    <property type="project" value="UniProtKB-KW"/>
</dbReference>
<evidence type="ECO:0000313" key="12">
    <source>
        <dbReference type="EMBL" id="EPS63702.1"/>
    </source>
</evidence>
<dbReference type="Proteomes" id="UP000015453">
    <property type="component" value="Unassembled WGS sequence"/>
</dbReference>
<proteinExistence type="inferred from homology"/>
<evidence type="ECO:0000256" key="5">
    <source>
        <dbReference type="ARBA" id="ARBA00022729"/>
    </source>
</evidence>
<feature type="domain" description="FAS1" evidence="11">
    <location>
        <begin position="31"/>
        <end position="175"/>
    </location>
</feature>
<feature type="non-terminal residue" evidence="12">
    <location>
        <position position="180"/>
    </location>
</feature>
<evidence type="ECO:0000256" key="10">
    <source>
        <dbReference type="SAM" id="SignalP"/>
    </source>
</evidence>
<dbReference type="GO" id="GO:0009834">
    <property type="term" value="P:plant-type secondary cell wall biogenesis"/>
    <property type="evidence" value="ECO:0007669"/>
    <property type="project" value="TreeGrafter"/>
</dbReference>
<keyword evidence="8" id="KW-0325">Glycoprotein</keyword>
<dbReference type="InterPro" id="IPR045003">
    <property type="entry name" value="FLA_A"/>
</dbReference>
<dbReference type="InterPro" id="IPR036378">
    <property type="entry name" value="FAS1_dom_sf"/>
</dbReference>
<feature type="chain" id="PRO_5004562546" description="FAS1 domain-containing protein" evidence="10">
    <location>
        <begin position="19"/>
        <end position="180"/>
    </location>
</feature>
<keyword evidence="4" id="KW-0336">GPI-anchor</keyword>
<dbReference type="PROSITE" id="PS50213">
    <property type="entry name" value="FAS1"/>
    <property type="match status" value="1"/>
</dbReference>
<dbReference type="PANTHER" id="PTHR32077">
    <property type="entry name" value="FASCICLIN-LIKE ARABINOGALACTAN PROTEIN"/>
    <property type="match status" value="1"/>
</dbReference>
<dbReference type="AlphaFoldDB" id="S8DUX0"/>
<dbReference type="OrthoDB" id="286301at2759"/>
<dbReference type="FunFam" id="2.30.180.10:FF:000006">
    <property type="entry name" value="Fasciclin-like arabinogalactan protein 11"/>
    <property type="match status" value="1"/>
</dbReference>
<evidence type="ECO:0000256" key="7">
    <source>
        <dbReference type="ARBA" id="ARBA00023136"/>
    </source>
</evidence>
<sequence>PLLLLLLAAAVVVSVSSAADAKSAPAPAPATVDIIGILHKAGQYAFFIRLLNQTQIANQIDNQAETSADGMTVFAATDDAFRNLPAGTLNNLSFQRQIQLLQYHICPKFYTLDELQTVSNPVRTEASGQDGQVFGLNFSADANQVNLSTGVVQVSINNAVEDNFPLAVFEVDKVLLPLEF</sequence>
<feature type="non-terminal residue" evidence="12">
    <location>
        <position position="1"/>
    </location>
</feature>
<protein>
    <recommendedName>
        <fullName evidence="11">FAS1 domain-containing protein</fullName>
    </recommendedName>
</protein>
<keyword evidence="13" id="KW-1185">Reference proteome</keyword>
<dbReference type="Gene3D" id="2.30.180.10">
    <property type="entry name" value="FAS1 domain"/>
    <property type="match status" value="1"/>
</dbReference>
<keyword evidence="5 10" id="KW-0732">Signal</keyword>
<keyword evidence="3" id="KW-1003">Cell membrane</keyword>
<dbReference type="SMART" id="SM00554">
    <property type="entry name" value="FAS1"/>
    <property type="match status" value="1"/>
</dbReference>
<evidence type="ECO:0000256" key="9">
    <source>
        <dbReference type="ARBA" id="ARBA00024686"/>
    </source>
</evidence>
<dbReference type="SUPFAM" id="SSF82153">
    <property type="entry name" value="FAS1 domain"/>
    <property type="match status" value="1"/>
</dbReference>